<organism evidence="2 3">
    <name type="scientific">Lujinxingia vulgaris</name>
    <dbReference type="NCBI Taxonomy" id="2600176"/>
    <lineage>
        <taxon>Bacteria</taxon>
        <taxon>Deltaproteobacteria</taxon>
        <taxon>Bradymonadales</taxon>
        <taxon>Lujinxingiaceae</taxon>
        <taxon>Lujinxingia</taxon>
    </lineage>
</organism>
<gene>
    <name evidence="2" type="ORF">FRC96_03630</name>
</gene>
<dbReference type="OrthoDB" id="5506422at2"/>
<reference evidence="2 3" key="1">
    <citation type="submission" date="2019-08" db="EMBL/GenBank/DDBJ databases">
        <title>Bradymonadales sp. TMQ2.</title>
        <authorList>
            <person name="Liang Q."/>
        </authorList>
    </citation>
    <scope>NUCLEOTIDE SEQUENCE [LARGE SCALE GENOMIC DNA]</scope>
    <source>
        <strain evidence="2 3">TMQ2</strain>
    </source>
</reference>
<evidence type="ECO:0000256" key="1">
    <source>
        <dbReference type="SAM" id="MobiDB-lite"/>
    </source>
</evidence>
<proteinExistence type="predicted"/>
<comment type="caution">
    <text evidence="2">The sequence shown here is derived from an EMBL/GenBank/DDBJ whole genome shotgun (WGS) entry which is preliminary data.</text>
</comment>
<dbReference type="Proteomes" id="UP000321046">
    <property type="component" value="Unassembled WGS sequence"/>
</dbReference>
<protein>
    <submittedName>
        <fullName evidence="2">Uncharacterized protein</fullName>
    </submittedName>
</protein>
<accession>A0A5C6XS23</accession>
<dbReference type="EMBL" id="VOSL01000015">
    <property type="protein sequence ID" value="TXD41796.1"/>
    <property type="molecule type" value="Genomic_DNA"/>
</dbReference>
<sequence>MKGIVSSDVSFRRMGAGRHVFGLEQVAERVAGCQGLSQGQKDALGAQIERALKLGRGALAVELAYNQHKEGVSKARGEAVVIDRELDQMIVDMRDFVRIRTRSAQVEVAEAAARIEQKIFRQGVVDVIRLNHEDQLGVMEAMGVELKGELIEDVRRLGLETEVEAFVRRVADFRTELRREKHEVMSWDQVQAQREELHEATCMVLIMILADFPDLEDGEAIEAREYILAPLREQQTRVYEAQRRRRSVGDVDPDTGEERAGEGAVVEEESDSPEPVLA</sequence>
<evidence type="ECO:0000313" key="2">
    <source>
        <dbReference type="EMBL" id="TXD41796.1"/>
    </source>
</evidence>
<dbReference type="RefSeq" id="WP_146972790.1">
    <property type="nucleotide sequence ID" value="NZ_VOSL01000015.1"/>
</dbReference>
<name>A0A5C6XS23_9DELT</name>
<evidence type="ECO:0000313" key="3">
    <source>
        <dbReference type="Proteomes" id="UP000321046"/>
    </source>
</evidence>
<feature type="region of interest" description="Disordered" evidence="1">
    <location>
        <begin position="238"/>
        <end position="278"/>
    </location>
</feature>
<dbReference type="AlphaFoldDB" id="A0A5C6XS23"/>